<feature type="transmembrane region" description="Helical" evidence="1">
    <location>
        <begin position="200"/>
        <end position="218"/>
    </location>
</feature>
<keyword evidence="1" id="KW-0472">Membrane</keyword>
<reference evidence="2 3" key="1">
    <citation type="submission" date="2019-06" db="EMBL/GenBank/DDBJ databases">
        <title>Sequencing the genomes of 1000 actinobacteria strains.</title>
        <authorList>
            <person name="Klenk H.-P."/>
        </authorList>
    </citation>
    <scope>NUCLEOTIDE SEQUENCE [LARGE SCALE GENOMIC DNA]</scope>
    <source>
        <strain evidence="2 3">DSM 21947</strain>
    </source>
</reference>
<dbReference type="RefSeq" id="WP_141989259.1">
    <property type="nucleotide sequence ID" value="NZ_VFRA01000001.1"/>
</dbReference>
<keyword evidence="1" id="KW-1133">Transmembrane helix</keyword>
<feature type="transmembrane region" description="Helical" evidence="1">
    <location>
        <begin position="230"/>
        <end position="247"/>
    </location>
</feature>
<evidence type="ECO:0000313" key="3">
    <source>
        <dbReference type="Proteomes" id="UP000316560"/>
    </source>
</evidence>
<dbReference type="Proteomes" id="UP000316560">
    <property type="component" value="Unassembled WGS sequence"/>
</dbReference>
<protein>
    <submittedName>
        <fullName evidence="2">ZIP family zinc transporter</fullName>
    </submittedName>
</protein>
<organism evidence="2 3">
    <name type="scientific">Rhodoglobus vestalii</name>
    <dbReference type="NCBI Taxonomy" id="193384"/>
    <lineage>
        <taxon>Bacteria</taxon>
        <taxon>Bacillati</taxon>
        <taxon>Actinomycetota</taxon>
        <taxon>Actinomycetes</taxon>
        <taxon>Micrococcales</taxon>
        <taxon>Microbacteriaceae</taxon>
        <taxon>Rhodoglobus</taxon>
    </lineage>
</organism>
<feature type="transmembrane region" description="Helical" evidence="1">
    <location>
        <begin position="6"/>
        <end position="27"/>
    </location>
</feature>
<feature type="transmembrane region" description="Helical" evidence="1">
    <location>
        <begin position="64"/>
        <end position="85"/>
    </location>
</feature>
<comment type="caution">
    <text evidence="2">The sequence shown here is derived from an EMBL/GenBank/DDBJ whole genome shotgun (WGS) entry which is preliminary data.</text>
</comment>
<dbReference type="AlphaFoldDB" id="A0A8H2K240"/>
<dbReference type="EMBL" id="VFRA01000001">
    <property type="protein sequence ID" value="TQO18675.1"/>
    <property type="molecule type" value="Genomic_DNA"/>
</dbReference>
<evidence type="ECO:0000256" key="1">
    <source>
        <dbReference type="SAM" id="Phobius"/>
    </source>
</evidence>
<keyword evidence="1" id="KW-0812">Transmembrane</keyword>
<gene>
    <name evidence="2" type="ORF">FB472_0195</name>
</gene>
<accession>A0A8H2K240</accession>
<name>A0A8H2K240_9MICO</name>
<evidence type="ECO:0000313" key="2">
    <source>
        <dbReference type="EMBL" id="TQO18675.1"/>
    </source>
</evidence>
<feature type="transmembrane region" description="Helical" evidence="1">
    <location>
        <begin position="170"/>
        <end position="194"/>
    </location>
</feature>
<sequence>MPDFLLAGGAAFASGSMLVVGALVSWFVRVPASVTAGIMAFGAGVLLSTLAYELVQEANDGGGVLATIAGCLAGAILYVIADAVLARYGAQHRKRSTAVQSSEEEKQGSGTAIAIGALFDGIPESLVLGLSVVATGGVSMPLLVAFGLSNLPEGLSATAGMKQSGRSARYVFAVWGGIAIASGIAAMIGTVALTSASGPAVAFVTTIAAGAILAMLSNTMIPEAFARDRTITGLIVTVGFLTAFALHELA</sequence>
<keyword evidence="3" id="KW-1185">Reference proteome</keyword>
<dbReference type="OrthoDB" id="1145132at2"/>
<feature type="transmembrane region" description="Helical" evidence="1">
    <location>
        <begin position="34"/>
        <end position="52"/>
    </location>
</feature>
<proteinExistence type="predicted"/>